<dbReference type="Proteomes" id="UP000789702">
    <property type="component" value="Unassembled WGS sequence"/>
</dbReference>
<dbReference type="EMBL" id="CAJVPU010008779">
    <property type="protein sequence ID" value="CAG8587743.1"/>
    <property type="molecule type" value="Genomic_DNA"/>
</dbReference>
<protein>
    <submittedName>
        <fullName evidence="1">12332_t:CDS:1</fullName>
    </submittedName>
</protein>
<organism evidence="1 2">
    <name type="scientific">Dentiscutata heterogama</name>
    <dbReference type="NCBI Taxonomy" id="1316150"/>
    <lineage>
        <taxon>Eukaryota</taxon>
        <taxon>Fungi</taxon>
        <taxon>Fungi incertae sedis</taxon>
        <taxon>Mucoromycota</taxon>
        <taxon>Glomeromycotina</taxon>
        <taxon>Glomeromycetes</taxon>
        <taxon>Diversisporales</taxon>
        <taxon>Gigasporaceae</taxon>
        <taxon>Dentiscutata</taxon>
    </lineage>
</organism>
<reference evidence="1" key="1">
    <citation type="submission" date="2021-06" db="EMBL/GenBank/DDBJ databases">
        <authorList>
            <person name="Kallberg Y."/>
            <person name="Tangrot J."/>
            <person name="Rosling A."/>
        </authorList>
    </citation>
    <scope>NUCLEOTIDE SEQUENCE</scope>
    <source>
        <strain evidence="1">IL203A</strain>
    </source>
</reference>
<gene>
    <name evidence="1" type="ORF">DHETER_LOCUS6734</name>
</gene>
<keyword evidence="2" id="KW-1185">Reference proteome</keyword>
<proteinExistence type="predicted"/>
<evidence type="ECO:0000313" key="2">
    <source>
        <dbReference type="Proteomes" id="UP000789702"/>
    </source>
</evidence>
<sequence length="534" mass="62860">MIQNKTITFATLNVQGINDEQKCQIILSHLSSNPKFDLILLQETNLRKQNIDYIKEKPLWEYESEWTSKTAILAGKKNIIFENFEEIEYGCRTSFKYNNWTFQVTNICVPSNLANRKDFLNKWTPSKRDDVVNIIVGNFNLVTLSPTRKKFNQTMSKFSNTEDMVGKSSFHYFYSDEHTNQTKRDYIFIDTDNAQFCRKTESHFNLFDQPLVECTLELSTWRLNEQLLEVSSIKKEIQQKLTSISKVTASEWNKIKINSILNKLLSDLDADLTHLNPEIREELIKDGWIKGNERSTLKIHDKYPEFEENQTNRILGFYVDKKGQNAKDLWQKKIKDIEEAIHKVDKINNSTNKNKLSSEGRKQIVRTFLSKIWHASYLQPPTEREIKTLSNIIAQWINDRCLSRNDLFNQLKDMLDARLGIIWIKLLSSDCLWAKEERKSIERILFQKISISAAINSQRINSDVWPSKWRPYFIAWKRLNGKVPLDGSWPWNQNLIEIAGIKADEYSVMFAVEYLEKIRKRSRLSKRPNCRNFN</sequence>
<accession>A0ACA9MI72</accession>
<comment type="caution">
    <text evidence="1">The sequence shown here is derived from an EMBL/GenBank/DDBJ whole genome shotgun (WGS) entry which is preliminary data.</text>
</comment>
<name>A0ACA9MI72_9GLOM</name>
<evidence type="ECO:0000313" key="1">
    <source>
        <dbReference type="EMBL" id="CAG8587743.1"/>
    </source>
</evidence>